<dbReference type="EMBL" id="JBHSGO010000165">
    <property type="protein sequence ID" value="MFC4666013.1"/>
    <property type="molecule type" value="Genomic_DNA"/>
</dbReference>
<sequence length="295" mass="33064">MRKSLIVLFFIISSQLYSQTLVFNELMARPQKGGAEYVELANLSDHPISLDAFSLSLLAKDGTTKGKRHSLPKGISVPPLELFVLTEDKQDILSRYPKASESLVFELDSWPRLSDNGCTIALLEYDSGKHIVHDYASHTKALYPYGLKSAYGYALEKKSPSLKSHVLSNWAVPLEKPYASPTWSNSIASSEDGEWIEDENTDEFSSDKDADDGFSPKDLAHMIVSHDCPVLSVVYDLRGLQQKRFGDYQTRLWAKGLLSRTSLSRLMGLKSGLYILYVSLKDADHYSTMIKIVDQ</sequence>
<accession>A0ABV9K7P4</accession>
<organism evidence="2 3">
    <name type="scientific">Falsiporphyromonas endometrii</name>
    <dbReference type="NCBI Taxonomy" id="1387297"/>
    <lineage>
        <taxon>Bacteria</taxon>
        <taxon>Pseudomonadati</taxon>
        <taxon>Bacteroidota</taxon>
        <taxon>Bacteroidia</taxon>
        <taxon>Bacteroidales</taxon>
        <taxon>Porphyromonadaceae</taxon>
        <taxon>Falsiporphyromonas</taxon>
    </lineage>
</organism>
<dbReference type="Pfam" id="PF00932">
    <property type="entry name" value="LTD"/>
    <property type="match status" value="1"/>
</dbReference>
<keyword evidence="3" id="KW-1185">Reference proteome</keyword>
<evidence type="ECO:0000313" key="3">
    <source>
        <dbReference type="Proteomes" id="UP001596020"/>
    </source>
</evidence>
<dbReference type="SUPFAM" id="SSF74853">
    <property type="entry name" value="Lamin A/C globular tail domain"/>
    <property type="match status" value="1"/>
</dbReference>
<evidence type="ECO:0000313" key="2">
    <source>
        <dbReference type="EMBL" id="MFC4666013.1"/>
    </source>
</evidence>
<gene>
    <name evidence="2" type="ORF">ACFO3G_05295</name>
</gene>
<dbReference type="InterPro" id="IPR036415">
    <property type="entry name" value="Lamin_tail_dom_sf"/>
</dbReference>
<protein>
    <submittedName>
        <fullName evidence="2">Lamin tail domain-containing protein</fullName>
    </submittedName>
</protein>
<proteinExistence type="predicted"/>
<evidence type="ECO:0000259" key="1">
    <source>
        <dbReference type="Pfam" id="PF00932"/>
    </source>
</evidence>
<reference evidence="3" key="1">
    <citation type="journal article" date="2019" name="Int. J. Syst. Evol. Microbiol.">
        <title>The Global Catalogue of Microorganisms (GCM) 10K type strain sequencing project: providing services to taxonomists for standard genome sequencing and annotation.</title>
        <authorList>
            <consortium name="The Broad Institute Genomics Platform"/>
            <consortium name="The Broad Institute Genome Sequencing Center for Infectious Disease"/>
            <person name="Wu L."/>
            <person name="Ma J."/>
        </authorList>
    </citation>
    <scope>NUCLEOTIDE SEQUENCE [LARGE SCALE GENOMIC DNA]</scope>
    <source>
        <strain evidence="3">CGMCC 4.7357</strain>
    </source>
</reference>
<feature type="domain" description="LTD" evidence="1">
    <location>
        <begin position="19"/>
        <end position="126"/>
    </location>
</feature>
<comment type="caution">
    <text evidence="2">The sequence shown here is derived from an EMBL/GenBank/DDBJ whole genome shotgun (WGS) entry which is preliminary data.</text>
</comment>
<dbReference type="Proteomes" id="UP001596020">
    <property type="component" value="Unassembled WGS sequence"/>
</dbReference>
<name>A0ABV9K7P4_9PORP</name>
<dbReference type="RefSeq" id="WP_380078664.1">
    <property type="nucleotide sequence ID" value="NZ_JBHSGO010000165.1"/>
</dbReference>
<dbReference type="InterPro" id="IPR001322">
    <property type="entry name" value="Lamin_tail_dom"/>
</dbReference>